<dbReference type="GO" id="GO:0005524">
    <property type="term" value="F:ATP binding"/>
    <property type="evidence" value="ECO:0007669"/>
    <property type="project" value="UniProtKB-KW"/>
</dbReference>
<comment type="caution">
    <text evidence="7">The sequence shown here is derived from an EMBL/GenBank/DDBJ whole genome shotgun (WGS) entry which is preliminary data.</text>
</comment>
<dbReference type="CDD" id="cd03230">
    <property type="entry name" value="ABC_DR_subfamily_A"/>
    <property type="match status" value="1"/>
</dbReference>
<proteinExistence type="predicted"/>
<feature type="domain" description="ABC transporter" evidence="6">
    <location>
        <begin position="32"/>
        <end position="262"/>
    </location>
</feature>
<dbReference type="PANTHER" id="PTHR42711">
    <property type="entry name" value="ABC TRANSPORTER ATP-BINDING PROTEIN"/>
    <property type="match status" value="1"/>
</dbReference>
<organism evidence="7 8">
    <name type="scientific">Plantactinospora alkalitolerans</name>
    <dbReference type="NCBI Taxonomy" id="2789879"/>
    <lineage>
        <taxon>Bacteria</taxon>
        <taxon>Bacillati</taxon>
        <taxon>Actinomycetota</taxon>
        <taxon>Actinomycetes</taxon>
        <taxon>Micromonosporales</taxon>
        <taxon>Micromonosporaceae</taxon>
        <taxon>Plantactinospora</taxon>
    </lineage>
</organism>
<dbReference type="PANTHER" id="PTHR42711:SF19">
    <property type="entry name" value="DOXORUBICIN RESISTANCE ATP-BINDING PROTEIN DRRA"/>
    <property type="match status" value="1"/>
</dbReference>
<name>A0ABS0GVZ6_9ACTN</name>
<dbReference type="Proteomes" id="UP000638560">
    <property type="component" value="Unassembled WGS sequence"/>
</dbReference>
<dbReference type="EMBL" id="JADPUN010000151">
    <property type="protein sequence ID" value="MBF9130365.1"/>
    <property type="molecule type" value="Genomic_DNA"/>
</dbReference>
<keyword evidence="8" id="KW-1185">Reference proteome</keyword>
<dbReference type="InterPro" id="IPR027417">
    <property type="entry name" value="P-loop_NTPase"/>
</dbReference>
<dbReference type="Gene3D" id="3.40.50.300">
    <property type="entry name" value="P-loop containing nucleotide triphosphate hydrolases"/>
    <property type="match status" value="1"/>
</dbReference>
<dbReference type="Pfam" id="PF00005">
    <property type="entry name" value="ABC_tran"/>
    <property type="match status" value="1"/>
</dbReference>
<evidence type="ECO:0000256" key="4">
    <source>
        <dbReference type="ARBA" id="ARBA00022840"/>
    </source>
</evidence>
<keyword evidence="4 7" id="KW-0067">ATP-binding</keyword>
<accession>A0ABS0GVZ6</accession>
<keyword evidence="5" id="KW-0046">Antibiotic resistance</keyword>
<protein>
    <submittedName>
        <fullName evidence="7">ABC transporter ATP-binding protein</fullName>
    </submittedName>
</protein>
<sequence length="280" mass="29371">MNGLPLSSGRRCRPRRRRVEIIYALRVIPPALEIRGLVKTFGAHRAVNDIELTVRAGTFHGIVGPNGAGKSTTIGMAVGLVTPDAGEIRILGHDALRDRGVTRALTGVLPDGLDFPERLTGAELLRYSAGLRGLNRVTAADRAAELIEVLGLAKGAGTPLADCSTGTRKKLGLAQALLHAPRLLVLDEPFEAVDPVSAATIRRVLRRFVAGGGTCVLSTHSMLLVEQMCDEVTVIHQGRVVAAGAVAEVASGGSLEDRFVELVGADASGSAGLNWLTGSR</sequence>
<comment type="subcellular location">
    <subcellularLocation>
        <location evidence="1">Cell membrane</location>
        <topology evidence="1">Peripheral membrane protein</topology>
    </subcellularLocation>
</comment>
<reference evidence="7 8" key="1">
    <citation type="submission" date="2020-11" db="EMBL/GenBank/DDBJ databases">
        <title>A novel isolate from a Black sea contaminated sediment with potential to produce alkanes: Plantactinospora alkalitolerans sp. nov.</title>
        <authorList>
            <person name="Carro L."/>
            <person name="Veyisoglu A."/>
            <person name="Guven K."/>
            <person name="Schumann P."/>
            <person name="Klenk H.-P."/>
            <person name="Sahin N."/>
        </authorList>
    </citation>
    <scope>NUCLEOTIDE SEQUENCE [LARGE SCALE GENOMIC DNA]</scope>
    <source>
        <strain evidence="7 8">S1510</strain>
    </source>
</reference>
<dbReference type="PROSITE" id="PS50893">
    <property type="entry name" value="ABC_TRANSPORTER_2"/>
    <property type="match status" value="1"/>
</dbReference>
<gene>
    <name evidence="7" type="ORF">I0C86_15570</name>
</gene>
<dbReference type="SUPFAM" id="SSF52540">
    <property type="entry name" value="P-loop containing nucleoside triphosphate hydrolases"/>
    <property type="match status" value="1"/>
</dbReference>
<evidence type="ECO:0000313" key="7">
    <source>
        <dbReference type="EMBL" id="MBF9130365.1"/>
    </source>
</evidence>
<evidence type="ECO:0000313" key="8">
    <source>
        <dbReference type="Proteomes" id="UP000638560"/>
    </source>
</evidence>
<keyword evidence="2" id="KW-0813">Transport</keyword>
<evidence type="ECO:0000256" key="3">
    <source>
        <dbReference type="ARBA" id="ARBA00022741"/>
    </source>
</evidence>
<evidence type="ECO:0000259" key="6">
    <source>
        <dbReference type="PROSITE" id="PS50893"/>
    </source>
</evidence>
<evidence type="ECO:0000256" key="5">
    <source>
        <dbReference type="ARBA" id="ARBA00023251"/>
    </source>
</evidence>
<evidence type="ECO:0000256" key="1">
    <source>
        <dbReference type="ARBA" id="ARBA00004202"/>
    </source>
</evidence>
<dbReference type="InterPro" id="IPR050763">
    <property type="entry name" value="ABC_transporter_ATP-binding"/>
</dbReference>
<evidence type="ECO:0000256" key="2">
    <source>
        <dbReference type="ARBA" id="ARBA00022448"/>
    </source>
</evidence>
<keyword evidence="3" id="KW-0547">Nucleotide-binding</keyword>
<dbReference type="InterPro" id="IPR003439">
    <property type="entry name" value="ABC_transporter-like_ATP-bd"/>
</dbReference>
<dbReference type="InterPro" id="IPR003593">
    <property type="entry name" value="AAA+_ATPase"/>
</dbReference>
<dbReference type="SMART" id="SM00382">
    <property type="entry name" value="AAA"/>
    <property type="match status" value="1"/>
</dbReference>